<sequence length="70" mass="6809">MDVTDGEGAEMAQARAARVGREAEGQRLLVVKAVLVVAVTVALAGVAAAAGVGLTVPGSDPDVVLPAVGD</sequence>
<gene>
    <name evidence="2" type="ORF">N866_19025</name>
</gene>
<organism evidence="2 3">
    <name type="scientific">Actinotalea ferrariae CF5-4</name>
    <dbReference type="NCBI Taxonomy" id="948458"/>
    <lineage>
        <taxon>Bacteria</taxon>
        <taxon>Bacillati</taxon>
        <taxon>Actinomycetota</taxon>
        <taxon>Actinomycetes</taxon>
        <taxon>Micrococcales</taxon>
        <taxon>Cellulomonadaceae</taxon>
        <taxon>Actinotalea</taxon>
    </lineage>
</organism>
<proteinExistence type="predicted"/>
<keyword evidence="1" id="KW-1133">Transmembrane helix</keyword>
<dbReference type="AlphaFoldDB" id="A0A021VR52"/>
<reference evidence="2 3" key="1">
    <citation type="submission" date="2014-01" db="EMBL/GenBank/DDBJ databases">
        <title>Actinotalea ferrariae CF5-4.</title>
        <authorList>
            <person name="Chen F."/>
            <person name="Li Y."/>
            <person name="Wang G."/>
        </authorList>
    </citation>
    <scope>NUCLEOTIDE SEQUENCE [LARGE SCALE GENOMIC DNA]</scope>
    <source>
        <strain evidence="2 3">CF5-4</strain>
    </source>
</reference>
<keyword evidence="1" id="KW-0472">Membrane</keyword>
<evidence type="ECO:0000313" key="2">
    <source>
        <dbReference type="EMBL" id="EYR63679.1"/>
    </source>
</evidence>
<evidence type="ECO:0000313" key="3">
    <source>
        <dbReference type="Proteomes" id="UP000019753"/>
    </source>
</evidence>
<keyword evidence="1" id="KW-0812">Transmembrane</keyword>
<comment type="caution">
    <text evidence="2">The sequence shown here is derived from an EMBL/GenBank/DDBJ whole genome shotgun (WGS) entry which is preliminary data.</text>
</comment>
<dbReference type="Proteomes" id="UP000019753">
    <property type="component" value="Unassembled WGS sequence"/>
</dbReference>
<protein>
    <submittedName>
        <fullName evidence="2">Uncharacterized protein</fullName>
    </submittedName>
</protein>
<dbReference type="EMBL" id="AXCW01000077">
    <property type="protein sequence ID" value="EYR63679.1"/>
    <property type="molecule type" value="Genomic_DNA"/>
</dbReference>
<keyword evidence="3" id="KW-1185">Reference proteome</keyword>
<evidence type="ECO:0000256" key="1">
    <source>
        <dbReference type="SAM" id="Phobius"/>
    </source>
</evidence>
<feature type="transmembrane region" description="Helical" evidence="1">
    <location>
        <begin position="28"/>
        <end position="56"/>
    </location>
</feature>
<name>A0A021VR52_9CELL</name>
<accession>A0A021VR52</accession>